<evidence type="ECO:0000256" key="1">
    <source>
        <dbReference type="ARBA" id="ARBA00004651"/>
    </source>
</evidence>
<dbReference type="EMBL" id="UGOA01000001">
    <property type="protein sequence ID" value="STX41016.1"/>
    <property type="molecule type" value="Genomic_DNA"/>
</dbReference>
<sequence>MQIRNTTKMAFQAAMAISIAEVINGYFQMERGYWIILTAMALTTQTWGESIKRSIERVSMTILGGLCGTGLYFLLPANDTLILVLLLTFVFFTVYILPINHLLGVFTLTGFVVFLFALLGDWTLFLLRERILDTVLGALIAIFVGCIFLPVRTNIIDVFIGYLEKMNAALALTFTTQQQSSPVISNQNLYADFQTIRKQAIAIRYEVLFHRLSRQEFNSLLMHMAFSTQYVAGLTEAYRWLVCYLTNEDKAHLETAVKTTQHNLTVLIKHLKRQKHPSMLPVINLTDLLTKAISTDAQRFASLESEALGFYSLMYFFTRLNAQLNESYSLLSHVYD</sequence>
<name>A0A378J0W6_9GAMM</name>
<accession>A0A378J0W6</accession>
<feature type="transmembrane region" description="Helical" evidence="7">
    <location>
        <begin position="81"/>
        <end position="98"/>
    </location>
</feature>
<dbReference type="RefSeq" id="WP_181879308.1">
    <property type="nucleotide sequence ID" value="NZ_CAXYJE010000009.1"/>
</dbReference>
<feature type="domain" description="Integral membrane bound transporter" evidence="8">
    <location>
        <begin position="22"/>
        <end position="144"/>
    </location>
</feature>
<dbReference type="InterPro" id="IPR049453">
    <property type="entry name" value="Memb_transporter_dom"/>
</dbReference>
<dbReference type="AlphaFoldDB" id="A0A378J0W6"/>
<feature type="transmembrane region" description="Helical" evidence="7">
    <location>
        <begin position="105"/>
        <end position="125"/>
    </location>
</feature>
<feature type="transmembrane region" description="Helical" evidence="7">
    <location>
        <begin position="131"/>
        <end position="151"/>
    </location>
</feature>
<evidence type="ECO:0000313" key="10">
    <source>
        <dbReference type="Proteomes" id="UP000254677"/>
    </source>
</evidence>
<organism evidence="9 10">
    <name type="scientific">Legionella donaldsonii</name>
    <dbReference type="NCBI Taxonomy" id="45060"/>
    <lineage>
        <taxon>Bacteria</taxon>
        <taxon>Pseudomonadati</taxon>
        <taxon>Pseudomonadota</taxon>
        <taxon>Gammaproteobacteria</taxon>
        <taxon>Legionellales</taxon>
        <taxon>Legionellaceae</taxon>
        <taxon>Legionella</taxon>
    </lineage>
</organism>
<evidence type="ECO:0000256" key="3">
    <source>
        <dbReference type="ARBA" id="ARBA00022692"/>
    </source>
</evidence>
<dbReference type="GO" id="GO:0005886">
    <property type="term" value="C:plasma membrane"/>
    <property type="evidence" value="ECO:0007669"/>
    <property type="project" value="UniProtKB-SubCell"/>
</dbReference>
<dbReference type="PANTHER" id="PTHR30509:SF9">
    <property type="entry name" value="MULTIDRUG RESISTANCE PROTEIN MDTO"/>
    <property type="match status" value="1"/>
</dbReference>
<evidence type="ECO:0000313" key="9">
    <source>
        <dbReference type="EMBL" id="STX41016.1"/>
    </source>
</evidence>
<evidence type="ECO:0000256" key="2">
    <source>
        <dbReference type="ARBA" id="ARBA00022475"/>
    </source>
</evidence>
<evidence type="ECO:0000256" key="7">
    <source>
        <dbReference type="SAM" id="Phobius"/>
    </source>
</evidence>
<evidence type="ECO:0000259" key="8">
    <source>
        <dbReference type="Pfam" id="PF13515"/>
    </source>
</evidence>
<reference evidence="9 10" key="1">
    <citation type="submission" date="2018-06" db="EMBL/GenBank/DDBJ databases">
        <authorList>
            <consortium name="Pathogen Informatics"/>
            <person name="Doyle S."/>
        </authorList>
    </citation>
    <scope>NUCLEOTIDE SEQUENCE [LARGE SCALE GENOMIC DNA]</scope>
    <source>
        <strain evidence="9 10">NCTC13292</strain>
    </source>
</reference>
<keyword evidence="2" id="KW-1003">Cell membrane</keyword>
<dbReference type="Proteomes" id="UP000254677">
    <property type="component" value="Unassembled WGS sequence"/>
</dbReference>
<evidence type="ECO:0000256" key="5">
    <source>
        <dbReference type="ARBA" id="ARBA00023136"/>
    </source>
</evidence>
<gene>
    <name evidence="9" type="ORF">NCTC13292_00650</name>
</gene>
<keyword evidence="4 7" id="KW-1133">Transmembrane helix</keyword>
<keyword evidence="5 7" id="KW-0472">Membrane</keyword>
<comment type="similarity">
    <text evidence="6">Belongs to the YccS/YhfK family.</text>
</comment>
<evidence type="ECO:0000256" key="4">
    <source>
        <dbReference type="ARBA" id="ARBA00022989"/>
    </source>
</evidence>
<dbReference type="Pfam" id="PF13515">
    <property type="entry name" value="FUSC_2"/>
    <property type="match status" value="1"/>
</dbReference>
<dbReference type="PANTHER" id="PTHR30509">
    <property type="entry name" value="P-HYDROXYBENZOIC ACID EFFLUX PUMP SUBUNIT-RELATED"/>
    <property type="match status" value="1"/>
</dbReference>
<comment type="subcellular location">
    <subcellularLocation>
        <location evidence="1">Cell membrane</location>
        <topology evidence="1">Multi-pass membrane protein</topology>
    </subcellularLocation>
</comment>
<keyword evidence="3 7" id="KW-0812">Transmembrane</keyword>
<feature type="transmembrane region" description="Helical" evidence="7">
    <location>
        <begin position="58"/>
        <end position="75"/>
    </location>
</feature>
<protein>
    <submittedName>
        <fullName evidence="9">Predicted membrane protein</fullName>
    </submittedName>
</protein>
<keyword evidence="10" id="KW-1185">Reference proteome</keyword>
<evidence type="ECO:0000256" key="6">
    <source>
        <dbReference type="ARBA" id="ARBA00043993"/>
    </source>
</evidence>
<proteinExistence type="inferred from homology"/>